<organism evidence="2 3">
    <name type="scientific">Solanum tuberosum</name>
    <name type="common">Potato</name>
    <dbReference type="NCBI Taxonomy" id="4113"/>
    <lineage>
        <taxon>Eukaryota</taxon>
        <taxon>Viridiplantae</taxon>
        <taxon>Streptophyta</taxon>
        <taxon>Embryophyta</taxon>
        <taxon>Tracheophyta</taxon>
        <taxon>Spermatophyta</taxon>
        <taxon>Magnoliopsida</taxon>
        <taxon>eudicotyledons</taxon>
        <taxon>Gunneridae</taxon>
        <taxon>Pentapetalae</taxon>
        <taxon>asterids</taxon>
        <taxon>lamiids</taxon>
        <taxon>Solanales</taxon>
        <taxon>Solanaceae</taxon>
        <taxon>Solanoideae</taxon>
        <taxon>Solaneae</taxon>
        <taxon>Solanum</taxon>
    </lineage>
</organism>
<dbReference type="Proteomes" id="UP000826656">
    <property type="component" value="Unassembled WGS sequence"/>
</dbReference>
<evidence type="ECO:0000313" key="3">
    <source>
        <dbReference type="Proteomes" id="UP000826656"/>
    </source>
</evidence>
<sequence length="378" mass="42211">MSDRVPVINAMDSSHAFYIHPFDHPGMNLVSIVFYGRSYGGCRRAVSIALSAKNKLGFIDGSLVVPTDITLQKSRSRCNDMVLSWLLNSLSKEIVESILYSQSSKVLWSNLEDRFGQVNGAKLFQLQKDLNVVIQGNSSISAYFTKMKSLWDELDALNTFSACSCEYVCGGKENSIKAHQDEMLLQFLMGLNDTFIGVRSNSLLFSPLPTIGQAYSLVIQDEKQREFMLLLLILENQHPFLLVMQEKGDFKFTKSTKYQKGVIASNVFSIGEGTHQGVENDPDVNSLSQENVAQLLQLLQKLNLKNDGSTNASANLTCAGMTKLFNSYPYMFKVDTCSRILDSVASEHITFDRSFFTNFNLLPKLIMGPFTEEASGAW</sequence>
<dbReference type="Pfam" id="PF14244">
    <property type="entry name" value="Retrotran_gag_3"/>
    <property type="match status" value="1"/>
</dbReference>
<evidence type="ECO:0000313" key="2">
    <source>
        <dbReference type="EMBL" id="KAH0768774.1"/>
    </source>
</evidence>
<feature type="domain" description="Retrotransposon Copia-like N-terminal" evidence="1">
    <location>
        <begin position="20"/>
        <end position="66"/>
    </location>
</feature>
<keyword evidence="3" id="KW-1185">Reference proteome</keyword>
<reference evidence="2 3" key="1">
    <citation type="journal article" date="2021" name="bioRxiv">
        <title>Chromosome-scale and haplotype-resolved genome assembly of a tetraploid potato cultivar.</title>
        <authorList>
            <person name="Sun H."/>
            <person name="Jiao W.-B."/>
            <person name="Krause K."/>
            <person name="Campoy J.A."/>
            <person name="Goel M."/>
            <person name="Folz-Donahue K."/>
            <person name="Kukat C."/>
            <person name="Huettel B."/>
            <person name="Schneeberger K."/>
        </authorList>
    </citation>
    <scope>NUCLEOTIDE SEQUENCE [LARGE SCALE GENOMIC DNA]</scope>
    <source>
        <strain evidence="2">SolTubOtavaFocal</strain>
        <tissue evidence="2">Leaves</tissue>
    </source>
</reference>
<dbReference type="EMBL" id="JAIVGD010000011">
    <property type="protein sequence ID" value="KAH0768774.1"/>
    <property type="molecule type" value="Genomic_DNA"/>
</dbReference>
<comment type="caution">
    <text evidence="2">The sequence shown here is derived from an EMBL/GenBank/DDBJ whole genome shotgun (WGS) entry which is preliminary data.</text>
</comment>
<dbReference type="InterPro" id="IPR029472">
    <property type="entry name" value="Copia-like_N"/>
</dbReference>
<dbReference type="PANTHER" id="PTHR37610">
    <property type="entry name" value="CCHC-TYPE DOMAIN-CONTAINING PROTEIN"/>
    <property type="match status" value="1"/>
</dbReference>
<proteinExistence type="predicted"/>
<accession>A0ABQ7VJM4</accession>
<name>A0ABQ7VJM4_SOLTU</name>
<evidence type="ECO:0000259" key="1">
    <source>
        <dbReference type="Pfam" id="PF14244"/>
    </source>
</evidence>
<gene>
    <name evidence="2" type="ORF">KY290_012755</name>
</gene>
<protein>
    <recommendedName>
        <fullName evidence="1">Retrotransposon Copia-like N-terminal domain-containing protein</fullName>
    </recommendedName>
</protein>
<dbReference type="PANTHER" id="PTHR37610:SF6">
    <property type="entry name" value="GAG-POLYPEPTIDE OF LTR COPIA-TYPE-RELATED"/>
    <property type="match status" value="1"/>
</dbReference>